<dbReference type="Proteomes" id="UP000433104">
    <property type="component" value="Unassembled WGS sequence"/>
</dbReference>
<organism evidence="1 2">
    <name type="scientific">Parapontixanthobacter aurantiacus</name>
    <dbReference type="NCBI Taxonomy" id="1463599"/>
    <lineage>
        <taxon>Bacteria</taxon>
        <taxon>Pseudomonadati</taxon>
        <taxon>Pseudomonadota</taxon>
        <taxon>Alphaproteobacteria</taxon>
        <taxon>Sphingomonadales</taxon>
        <taxon>Erythrobacteraceae</taxon>
        <taxon>Parapontixanthobacter</taxon>
    </lineage>
</organism>
<proteinExistence type="predicted"/>
<evidence type="ECO:0000313" key="1">
    <source>
        <dbReference type="EMBL" id="MXO85577.1"/>
    </source>
</evidence>
<keyword evidence="2" id="KW-1185">Reference proteome</keyword>
<dbReference type="AlphaFoldDB" id="A0A844ZF04"/>
<sequence>MITDSSPVPLRASRRPLSFCRPVITPSKAANDNGKGARDRIDLRSALACFSQHGLGAAAAARSNAEAAHYVGDGAERSRWLSICRSFDAAMARNCEIALGLD</sequence>
<gene>
    <name evidence="1" type="ORF">GRI38_05990</name>
</gene>
<name>A0A844ZF04_9SPHN</name>
<evidence type="ECO:0000313" key="2">
    <source>
        <dbReference type="Proteomes" id="UP000433104"/>
    </source>
</evidence>
<dbReference type="RefSeq" id="WP_160681968.1">
    <property type="nucleotide sequence ID" value="NZ_WTYW01000001.1"/>
</dbReference>
<comment type="caution">
    <text evidence="1">The sequence shown here is derived from an EMBL/GenBank/DDBJ whole genome shotgun (WGS) entry which is preliminary data.</text>
</comment>
<accession>A0A844ZF04</accession>
<protein>
    <submittedName>
        <fullName evidence="1">Uncharacterized protein</fullName>
    </submittedName>
</protein>
<reference evidence="1 2" key="1">
    <citation type="submission" date="2019-12" db="EMBL/GenBank/DDBJ databases">
        <title>Genomic-based taxomic classification of the family Erythrobacteraceae.</title>
        <authorList>
            <person name="Xu L."/>
        </authorList>
    </citation>
    <scope>NUCLEOTIDE SEQUENCE [LARGE SCALE GENOMIC DNA]</scope>
    <source>
        <strain evidence="1 2">MCCC 1A09962</strain>
    </source>
</reference>
<dbReference type="OrthoDB" id="7510084at2"/>
<dbReference type="EMBL" id="WTYW01000001">
    <property type="protein sequence ID" value="MXO85577.1"/>
    <property type="molecule type" value="Genomic_DNA"/>
</dbReference>